<evidence type="ECO:0000259" key="1">
    <source>
        <dbReference type="Pfam" id="PF04773"/>
    </source>
</evidence>
<evidence type="ECO:0000259" key="2">
    <source>
        <dbReference type="Pfam" id="PF16220"/>
    </source>
</evidence>
<dbReference type="RefSeq" id="WP_284138455.1">
    <property type="nucleotide sequence ID" value="NZ_JASJUT010000012.1"/>
</dbReference>
<keyword evidence="5" id="KW-1185">Reference proteome</keyword>
<dbReference type="InterPro" id="IPR012373">
    <property type="entry name" value="Ferrdict_sens_TM"/>
</dbReference>
<dbReference type="InterPro" id="IPR032508">
    <property type="entry name" value="FecR_C"/>
</dbReference>
<dbReference type="Pfam" id="PF04773">
    <property type="entry name" value="FecR"/>
    <property type="match status" value="1"/>
</dbReference>
<evidence type="ECO:0000313" key="5">
    <source>
        <dbReference type="Proteomes" id="UP001231915"/>
    </source>
</evidence>
<dbReference type="PANTHER" id="PTHR30273">
    <property type="entry name" value="PERIPLASMIC SIGNAL SENSOR AND SIGMA FACTOR ACTIVATOR FECR-RELATED"/>
    <property type="match status" value="1"/>
</dbReference>
<comment type="caution">
    <text evidence="4">The sequence shown here is derived from an EMBL/GenBank/DDBJ whole genome shotgun (WGS) entry which is preliminary data.</text>
</comment>
<feature type="domain" description="FecR protein" evidence="1">
    <location>
        <begin position="116"/>
        <end position="206"/>
    </location>
</feature>
<dbReference type="Proteomes" id="UP001231915">
    <property type="component" value="Unassembled WGS sequence"/>
</dbReference>
<evidence type="ECO:0000259" key="3">
    <source>
        <dbReference type="Pfam" id="PF16344"/>
    </source>
</evidence>
<dbReference type="InterPro" id="IPR032623">
    <property type="entry name" value="FecR_N"/>
</dbReference>
<feature type="domain" description="Protein FecR C-terminal" evidence="3">
    <location>
        <begin position="250"/>
        <end position="309"/>
    </location>
</feature>
<dbReference type="PIRSF" id="PIRSF018266">
    <property type="entry name" value="FecR"/>
    <property type="match status" value="1"/>
</dbReference>
<name>A0ABT7ERV0_9GAMM</name>
<sequence length="321" mass="35791">MSANQTSYQHKLKQAADWCALLHSDSPADEDIQAHHQWLNLHPDNQKAYAELQALWGEFDTPEDTDLNVRVLNNVLDKDKPRSVSLAKTFLSVTLFAGFGLLLNHLGLSGVTADHYTLKGQTQTIQLQDGSVLTLNAETQVDIEYNADTRLIRLFKGEIHVEAITNPSWPLVVATHNTSATALGTSFSVKTKGQDTFVVVSESKVELCYLPQHRCVIGQQGQAMEVADRYLTGPYQTNPDIRLAWLNNRLVANDISLTELLESLESYYPGVFVYQHSELSQIRVSGVYPTDDVDLALKMLTSDPAIKHRSIANYIQVISLK</sequence>
<dbReference type="Pfam" id="PF16344">
    <property type="entry name" value="FecR_C"/>
    <property type="match status" value="1"/>
</dbReference>
<dbReference type="EMBL" id="JASJUT010000012">
    <property type="protein sequence ID" value="MDK2597733.1"/>
    <property type="molecule type" value="Genomic_DNA"/>
</dbReference>
<proteinExistence type="predicted"/>
<protein>
    <submittedName>
        <fullName evidence="4">FecR domain-containing protein</fullName>
    </submittedName>
</protein>
<dbReference type="Pfam" id="PF16220">
    <property type="entry name" value="DUF4880"/>
    <property type="match status" value="1"/>
</dbReference>
<reference evidence="4 5" key="1">
    <citation type="submission" date="2023-05" db="EMBL/GenBank/DDBJ databases">
        <title>Pseudoalteromonas ardens sp. nov., Pseudoalteromonas obscura sp. nov., and Pseudoalteromonas umbrosa sp. nov., isolated from the coral Montipora capitata.</title>
        <authorList>
            <person name="Thomas E.M."/>
            <person name="Smith E.M."/>
            <person name="Papke E."/>
            <person name="Shlafstein M.D."/>
            <person name="Oline D.K."/>
            <person name="Videau P."/>
            <person name="Saw J.H."/>
            <person name="Strangman W.K."/>
            <person name="Ushijima B."/>
        </authorList>
    </citation>
    <scope>NUCLEOTIDE SEQUENCE [LARGE SCALE GENOMIC DNA]</scope>
    <source>
        <strain evidence="4 5">P94</strain>
    </source>
</reference>
<gene>
    <name evidence="4" type="ORF">QNM18_21975</name>
</gene>
<dbReference type="Gene3D" id="3.55.50.30">
    <property type="match status" value="1"/>
</dbReference>
<dbReference type="InterPro" id="IPR006860">
    <property type="entry name" value="FecR"/>
</dbReference>
<dbReference type="Gene3D" id="2.60.120.1440">
    <property type="match status" value="1"/>
</dbReference>
<dbReference type="PANTHER" id="PTHR30273:SF2">
    <property type="entry name" value="PROTEIN FECR"/>
    <property type="match status" value="1"/>
</dbReference>
<accession>A0ABT7ERV0</accession>
<organism evidence="4 5">
    <name type="scientific">Pseudoalteromonas obscura</name>
    <dbReference type="NCBI Taxonomy" id="3048491"/>
    <lineage>
        <taxon>Bacteria</taxon>
        <taxon>Pseudomonadati</taxon>
        <taxon>Pseudomonadota</taxon>
        <taxon>Gammaproteobacteria</taxon>
        <taxon>Alteromonadales</taxon>
        <taxon>Pseudoalteromonadaceae</taxon>
        <taxon>Pseudoalteromonas</taxon>
    </lineage>
</organism>
<feature type="domain" description="FecR N-terminal" evidence="2">
    <location>
        <begin position="13"/>
        <end position="55"/>
    </location>
</feature>
<evidence type="ECO:0000313" key="4">
    <source>
        <dbReference type="EMBL" id="MDK2597733.1"/>
    </source>
</evidence>